<feature type="region of interest" description="Disordered" evidence="1">
    <location>
        <begin position="1"/>
        <end position="21"/>
    </location>
</feature>
<dbReference type="AlphaFoldDB" id="A0A367LB75"/>
<organism evidence="2 3">
    <name type="scientific">Ophiocordyceps polyrhachis-furcata BCC 54312</name>
    <dbReference type="NCBI Taxonomy" id="1330021"/>
    <lineage>
        <taxon>Eukaryota</taxon>
        <taxon>Fungi</taxon>
        <taxon>Dikarya</taxon>
        <taxon>Ascomycota</taxon>
        <taxon>Pezizomycotina</taxon>
        <taxon>Sordariomycetes</taxon>
        <taxon>Hypocreomycetidae</taxon>
        <taxon>Hypocreales</taxon>
        <taxon>Ophiocordycipitaceae</taxon>
        <taxon>Ophiocordyceps</taxon>
    </lineage>
</organism>
<dbReference type="Proteomes" id="UP000253664">
    <property type="component" value="Unassembled WGS sequence"/>
</dbReference>
<evidence type="ECO:0000313" key="2">
    <source>
        <dbReference type="EMBL" id="RCI11673.1"/>
    </source>
</evidence>
<comment type="caution">
    <text evidence="2">The sequence shown here is derived from an EMBL/GenBank/DDBJ whole genome shotgun (WGS) entry which is preliminary data.</text>
</comment>
<reference evidence="2 3" key="1">
    <citation type="journal article" date="2015" name="BMC Genomics">
        <title>Insights from the genome of Ophiocordyceps polyrhachis-furcata to pathogenicity and host specificity in insect fungi.</title>
        <authorList>
            <person name="Wichadakul D."/>
            <person name="Kobmoo N."/>
            <person name="Ingsriswang S."/>
            <person name="Tangphatsornruang S."/>
            <person name="Chantasingh D."/>
            <person name="Luangsa-ard J.J."/>
            <person name="Eurwilaichitr L."/>
        </authorList>
    </citation>
    <scope>NUCLEOTIDE SEQUENCE [LARGE SCALE GENOMIC DNA]</scope>
    <source>
        <strain evidence="2 3">BCC 54312</strain>
    </source>
</reference>
<proteinExistence type="predicted"/>
<dbReference type="OrthoDB" id="5344482at2759"/>
<evidence type="ECO:0000313" key="3">
    <source>
        <dbReference type="Proteomes" id="UP000253664"/>
    </source>
</evidence>
<name>A0A367LB75_9HYPO</name>
<accession>A0A367LB75</accession>
<feature type="region of interest" description="Disordered" evidence="1">
    <location>
        <begin position="205"/>
        <end position="247"/>
    </location>
</feature>
<evidence type="ECO:0000256" key="1">
    <source>
        <dbReference type="SAM" id="MobiDB-lite"/>
    </source>
</evidence>
<keyword evidence="3" id="KW-1185">Reference proteome</keyword>
<dbReference type="EMBL" id="LKCN02000010">
    <property type="protein sequence ID" value="RCI11673.1"/>
    <property type="molecule type" value="Genomic_DNA"/>
</dbReference>
<dbReference type="STRING" id="1330021.A0A367LB75"/>
<sequence>MDRPWEPCRPVAGPSPTASTTEVVGGHLARFEFSDDGTKVLMVESPALDPVSASPAAYCWRVTWPGKSPTTALPAPDDESRRLYFLLSPDAPIPPTVTIESPGRPNIAVKSLPAIFPTGFDAEVGVRGVLHTLWAKKRLLELQREMETELTTNAEGVGLEMVLAERQWIMDTFLCPSASLPPKPRSSPKNLRLATSSTAISSLAGVLCGPGHEQPNTTGPQDDEDGLFALPMSPRSPEERSGPYSAL</sequence>
<protein>
    <submittedName>
        <fullName evidence="2">Uncharacterized protein</fullName>
    </submittedName>
</protein>
<gene>
    <name evidence="2" type="ORF">L249_7352</name>
</gene>